<proteinExistence type="predicted"/>
<keyword evidence="3" id="KW-1185">Reference proteome</keyword>
<reference evidence="2 3" key="1">
    <citation type="submission" date="2018-02" db="EMBL/GenBank/DDBJ databases">
        <title>Complete genome sequence of Streptomyces dengpaensis, the producer of angucyclines.</title>
        <authorList>
            <person name="Yumei L."/>
        </authorList>
    </citation>
    <scope>NUCLEOTIDE SEQUENCE [LARGE SCALE GENOMIC DNA]</scope>
    <source>
        <strain evidence="2 3">XZHG99</strain>
    </source>
</reference>
<dbReference type="RefSeq" id="WP_099500568.1">
    <property type="nucleotide sequence ID" value="NZ_CP026652.1"/>
</dbReference>
<organism evidence="2 3">
    <name type="scientific">Streptomyces dengpaensis</name>
    <dbReference type="NCBI Taxonomy" id="2049881"/>
    <lineage>
        <taxon>Bacteria</taxon>
        <taxon>Bacillati</taxon>
        <taxon>Actinomycetota</taxon>
        <taxon>Actinomycetes</taxon>
        <taxon>Kitasatosporales</taxon>
        <taxon>Streptomycetaceae</taxon>
        <taxon>Streptomyces</taxon>
    </lineage>
</organism>
<gene>
    <name evidence="2" type="ORF">C4B68_16605</name>
</gene>
<name>A0ABM6SRB4_9ACTN</name>
<sequence length="89" mass="9051">MNAVHAASATLLAAPYVPDSDVTGPLNQVLGYMAWFVTVAAVAGLLIIGSRMAISLRGGEGSEHLTQFAVVMGACIIGATAGPIVSFVY</sequence>
<feature type="transmembrane region" description="Helical" evidence="1">
    <location>
        <begin position="68"/>
        <end position="88"/>
    </location>
</feature>
<dbReference type="Proteomes" id="UP000238413">
    <property type="component" value="Chromosome"/>
</dbReference>
<keyword evidence="1" id="KW-0812">Transmembrane</keyword>
<evidence type="ECO:0000256" key="1">
    <source>
        <dbReference type="SAM" id="Phobius"/>
    </source>
</evidence>
<keyword evidence="1" id="KW-0472">Membrane</keyword>
<dbReference type="EMBL" id="CP026652">
    <property type="protein sequence ID" value="AVH57135.1"/>
    <property type="molecule type" value="Genomic_DNA"/>
</dbReference>
<accession>A0ABM6SRB4</accession>
<protein>
    <recommendedName>
        <fullName evidence="4">Conjugal transfer protein TrbC</fullName>
    </recommendedName>
</protein>
<feature type="transmembrane region" description="Helical" evidence="1">
    <location>
        <begin position="29"/>
        <end position="48"/>
    </location>
</feature>
<evidence type="ECO:0000313" key="3">
    <source>
        <dbReference type="Proteomes" id="UP000238413"/>
    </source>
</evidence>
<evidence type="ECO:0008006" key="4">
    <source>
        <dbReference type="Google" id="ProtNLM"/>
    </source>
</evidence>
<evidence type="ECO:0000313" key="2">
    <source>
        <dbReference type="EMBL" id="AVH57135.1"/>
    </source>
</evidence>
<keyword evidence="1" id="KW-1133">Transmembrane helix</keyword>